<dbReference type="GO" id="GO:0032259">
    <property type="term" value="P:methylation"/>
    <property type="evidence" value="ECO:0007669"/>
    <property type="project" value="UniProtKB-KW"/>
</dbReference>
<dbReference type="InterPro" id="IPR041698">
    <property type="entry name" value="Methyltransf_25"/>
</dbReference>
<dbReference type="SUPFAM" id="SSF53335">
    <property type="entry name" value="S-adenosyl-L-methionine-dependent methyltransferases"/>
    <property type="match status" value="1"/>
</dbReference>
<dbReference type="PANTHER" id="PTHR43861">
    <property type="entry name" value="TRANS-ACONITATE 2-METHYLTRANSFERASE-RELATED"/>
    <property type="match status" value="1"/>
</dbReference>
<dbReference type="GO" id="GO:0008168">
    <property type="term" value="F:methyltransferase activity"/>
    <property type="evidence" value="ECO:0007669"/>
    <property type="project" value="UniProtKB-KW"/>
</dbReference>
<dbReference type="EMBL" id="JAHSTP010000023">
    <property type="protein sequence ID" value="MBZ6156117.1"/>
    <property type="molecule type" value="Genomic_DNA"/>
</dbReference>
<dbReference type="CDD" id="cd02440">
    <property type="entry name" value="AdoMet_MTases"/>
    <property type="match status" value="1"/>
</dbReference>
<comment type="caution">
    <text evidence="3">The sequence shown here is derived from an EMBL/GenBank/DDBJ whole genome shotgun (WGS) entry which is preliminary data.</text>
</comment>
<dbReference type="Gene3D" id="3.40.50.150">
    <property type="entry name" value="Vaccinia Virus protein VP39"/>
    <property type="match status" value="1"/>
</dbReference>
<evidence type="ECO:0000313" key="4">
    <source>
        <dbReference type="Proteomes" id="UP000758701"/>
    </source>
</evidence>
<sequence>MPRLVRALDELPVNGDVLEVACGTGQWTQLLVDRARSLTALDAAPEMLRIARDRMRGTKTRFIEADIFTWEPDRLYDTVFLAFWLSHVPPVEMEAFWNLMRWALRPGGCIVFLDDSTAKAEIEEFVAETRVPTVRRRLADGSQHLAVKVLYDAPGLTSQLNDLGWEAHVEPIDAYHFAGIARPRGSE</sequence>
<protein>
    <submittedName>
        <fullName evidence="3">Class I SAM-dependent methyltransferase</fullName>
    </submittedName>
</protein>
<proteinExistence type="predicted"/>
<dbReference type="Pfam" id="PF13649">
    <property type="entry name" value="Methyltransf_25"/>
    <property type="match status" value="1"/>
</dbReference>
<dbReference type="Proteomes" id="UP000758701">
    <property type="component" value="Unassembled WGS sequence"/>
</dbReference>
<reference evidence="3 4" key="1">
    <citation type="submission" date="2021-06" db="EMBL/GenBank/DDBJ databases">
        <title>Ecological speciation of a Streptomyces species isolated from different habitats and geographic origins.</title>
        <authorList>
            <person name="Wang J."/>
        </authorList>
    </citation>
    <scope>NUCLEOTIDE SEQUENCE [LARGE SCALE GENOMIC DNA]</scope>
    <source>
        <strain evidence="3 4">FXJ8.012</strain>
    </source>
</reference>
<accession>A0ABS7WF54</accession>
<feature type="domain" description="Methyltransferase" evidence="2">
    <location>
        <begin position="17"/>
        <end position="108"/>
    </location>
</feature>
<evidence type="ECO:0000256" key="1">
    <source>
        <dbReference type="ARBA" id="ARBA00022679"/>
    </source>
</evidence>
<keyword evidence="4" id="KW-1185">Reference proteome</keyword>
<evidence type="ECO:0000313" key="3">
    <source>
        <dbReference type="EMBL" id="MBZ6156117.1"/>
    </source>
</evidence>
<organism evidence="3 4">
    <name type="scientific">Streptomyces olivaceus</name>
    <dbReference type="NCBI Taxonomy" id="47716"/>
    <lineage>
        <taxon>Bacteria</taxon>
        <taxon>Bacillati</taxon>
        <taxon>Actinomycetota</taxon>
        <taxon>Actinomycetes</taxon>
        <taxon>Kitasatosporales</taxon>
        <taxon>Streptomycetaceae</taxon>
        <taxon>Streptomyces</taxon>
    </lineage>
</organism>
<keyword evidence="1" id="KW-0808">Transferase</keyword>
<keyword evidence="3" id="KW-0489">Methyltransferase</keyword>
<name>A0ABS7WF54_STROV</name>
<gene>
    <name evidence="3" type="ORF">KVH32_33865</name>
</gene>
<dbReference type="InterPro" id="IPR029063">
    <property type="entry name" value="SAM-dependent_MTases_sf"/>
</dbReference>
<evidence type="ECO:0000259" key="2">
    <source>
        <dbReference type="Pfam" id="PF13649"/>
    </source>
</evidence>